<sequence length="503" mass="56402">MKLVHLHPWEKENEDRANRFHRIERPCELLTREGRFEAIGLPWNHPDAEAMACAADVLILHLLHDMALEAVIDWRRARGRATLYEIADDLSAPAPWRKFPHRSPLILSECFHLASRCDGVQFSSAALQGKYAIVSQRTQVLPNLVEIPARLSEKPPGFTVGWAGTRSHREDLRLLVPVLRDLLRLNPGIQLALKGDLEMLHDLFDELPSAQVRFEDFGSPASYDAFLQTLHAGIIPLAATAFNAGRTDVKLFEYAAAGVVAILQKSAVYGAHLNHTLWFQDPQALGPMLERLHMDPAAMEVERVRLHAYVLNQGGHASTLERHAAWYLSHAPASMNNSTLPRTNAWANVAMESMQRFEERGPCESGAVAAVLELLESYPGYLRLRMLAVQVLVRAGSLSRALSLARPLLTSVMYRDSAVMIALAEAPPSRRARFRRHLRSAVRRVRSLPFDPDAPLDFARTVLEHAPFDFFSLMVCARSQSSDLSLPDRKEIEQRLALFESAP</sequence>
<dbReference type="SUPFAM" id="SSF53756">
    <property type="entry name" value="UDP-Glycosyltransferase/glycogen phosphorylase"/>
    <property type="match status" value="1"/>
</dbReference>
<dbReference type="EMBL" id="FOZL01000001">
    <property type="protein sequence ID" value="SFS12270.1"/>
    <property type="molecule type" value="Genomic_DNA"/>
</dbReference>
<accession>A0A1I6M962</accession>
<evidence type="ECO:0000313" key="1">
    <source>
        <dbReference type="EMBL" id="SFS12270.1"/>
    </source>
</evidence>
<dbReference type="STRING" id="474950.SAMN05421771_2092"/>
<protein>
    <recommendedName>
        <fullName evidence="3">Glycosyl transferases group 1</fullName>
    </recommendedName>
</protein>
<dbReference type="Proteomes" id="UP000199024">
    <property type="component" value="Unassembled WGS sequence"/>
</dbReference>
<proteinExistence type="predicted"/>
<gene>
    <name evidence="1" type="ORF">SAMN05421771_2092</name>
</gene>
<dbReference type="Gene3D" id="3.40.50.2000">
    <property type="entry name" value="Glycogen Phosphorylase B"/>
    <property type="match status" value="1"/>
</dbReference>
<name>A0A1I6M962_9BACT</name>
<reference evidence="1 2" key="1">
    <citation type="submission" date="2016-10" db="EMBL/GenBank/DDBJ databases">
        <authorList>
            <person name="de Groot N.N."/>
        </authorList>
    </citation>
    <scope>NUCLEOTIDE SEQUENCE [LARGE SCALE GENOMIC DNA]</scope>
    <source>
        <strain evidence="1 2">DSM 21001</strain>
    </source>
</reference>
<organism evidence="1 2">
    <name type="scientific">Granulicella pectinivorans</name>
    <dbReference type="NCBI Taxonomy" id="474950"/>
    <lineage>
        <taxon>Bacteria</taxon>
        <taxon>Pseudomonadati</taxon>
        <taxon>Acidobacteriota</taxon>
        <taxon>Terriglobia</taxon>
        <taxon>Terriglobales</taxon>
        <taxon>Acidobacteriaceae</taxon>
        <taxon>Granulicella</taxon>
    </lineage>
</organism>
<evidence type="ECO:0008006" key="3">
    <source>
        <dbReference type="Google" id="ProtNLM"/>
    </source>
</evidence>
<evidence type="ECO:0000313" key="2">
    <source>
        <dbReference type="Proteomes" id="UP000199024"/>
    </source>
</evidence>
<dbReference type="AlphaFoldDB" id="A0A1I6M962"/>
<keyword evidence="2" id="KW-1185">Reference proteome</keyword>